<organism evidence="1 2">
    <name type="scientific">Penicillium subrubescens</name>
    <dbReference type="NCBI Taxonomy" id="1316194"/>
    <lineage>
        <taxon>Eukaryota</taxon>
        <taxon>Fungi</taxon>
        <taxon>Dikarya</taxon>
        <taxon>Ascomycota</taxon>
        <taxon>Pezizomycotina</taxon>
        <taxon>Eurotiomycetes</taxon>
        <taxon>Eurotiomycetidae</taxon>
        <taxon>Eurotiales</taxon>
        <taxon>Aspergillaceae</taxon>
        <taxon>Penicillium</taxon>
    </lineage>
</organism>
<comment type="caution">
    <text evidence="1">The sequence shown here is derived from an EMBL/GenBank/DDBJ whole genome shotgun (WGS) entry which is preliminary data.</text>
</comment>
<name>A0A1Q5TD70_9EURO</name>
<dbReference type="Proteomes" id="UP000186955">
    <property type="component" value="Unassembled WGS sequence"/>
</dbReference>
<dbReference type="EMBL" id="MNBE01000673">
    <property type="protein sequence ID" value="OKO98172.1"/>
    <property type="molecule type" value="Genomic_DNA"/>
</dbReference>
<proteinExistence type="predicted"/>
<dbReference type="AlphaFoldDB" id="A0A1Q5TD70"/>
<evidence type="ECO:0000313" key="1">
    <source>
        <dbReference type="EMBL" id="OKO98172.1"/>
    </source>
</evidence>
<gene>
    <name evidence="1" type="ORF">PENSUB_9270</name>
</gene>
<evidence type="ECO:0000313" key="2">
    <source>
        <dbReference type="Proteomes" id="UP000186955"/>
    </source>
</evidence>
<keyword evidence="2" id="KW-1185">Reference proteome</keyword>
<sequence length="142" mass="15633">MLKARCITEHRTTVRSIDISRDCLTRNFVPSNPAKKVIRYWVKTQKAETSNNAYALAVDYGHSRRNKQFLAEADFEKVSFVKANPVELGSAALSVALHSLCLGVEATQPAHEVGQYGFGEPAPLLTRQGQTVLMKAVVSLSD</sequence>
<accession>A0A1Q5TD70</accession>
<reference evidence="1 2" key="1">
    <citation type="submission" date="2016-10" db="EMBL/GenBank/DDBJ databases">
        <title>Genome sequence of the ascomycete fungus Penicillium subrubescens.</title>
        <authorList>
            <person name="De Vries R.P."/>
            <person name="Peng M."/>
            <person name="Dilokpimol A."/>
            <person name="Hilden K."/>
            <person name="Makela M.R."/>
            <person name="Grigoriev I."/>
            <person name="Riley R."/>
            <person name="Granchi Z."/>
        </authorList>
    </citation>
    <scope>NUCLEOTIDE SEQUENCE [LARGE SCALE GENOMIC DNA]</scope>
    <source>
        <strain evidence="1 2">CBS 132785</strain>
    </source>
</reference>
<protein>
    <submittedName>
        <fullName evidence="1">Uncharacterized protein</fullName>
    </submittedName>
</protein>